<dbReference type="Pfam" id="PF00561">
    <property type="entry name" value="Abhydrolase_1"/>
    <property type="match status" value="1"/>
</dbReference>
<evidence type="ECO:0000259" key="2">
    <source>
        <dbReference type="Pfam" id="PF00561"/>
    </source>
</evidence>
<dbReference type="PRINTS" id="PR00111">
    <property type="entry name" value="ABHYDROLASE"/>
</dbReference>
<dbReference type="GO" id="GO:0016020">
    <property type="term" value="C:membrane"/>
    <property type="evidence" value="ECO:0007669"/>
    <property type="project" value="TreeGrafter"/>
</dbReference>
<evidence type="ECO:0000313" key="3">
    <source>
        <dbReference type="EMBL" id="GGA71965.1"/>
    </source>
</evidence>
<dbReference type="SUPFAM" id="SSF53474">
    <property type="entry name" value="alpha/beta-Hydrolases"/>
    <property type="match status" value="1"/>
</dbReference>
<dbReference type="EMBL" id="BMJB01000001">
    <property type="protein sequence ID" value="GGA71965.1"/>
    <property type="molecule type" value="Genomic_DNA"/>
</dbReference>
<gene>
    <name evidence="3" type="ORF">GCM10011507_24470</name>
</gene>
<comment type="caution">
    <text evidence="3">The sequence shown here is derived from an EMBL/GenBank/DDBJ whole genome shotgun (WGS) entry which is preliminary data.</text>
</comment>
<evidence type="ECO:0000313" key="4">
    <source>
        <dbReference type="Proteomes" id="UP000648801"/>
    </source>
</evidence>
<dbReference type="GO" id="GO:0016787">
    <property type="term" value="F:hydrolase activity"/>
    <property type="evidence" value="ECO:0007669"/>
    <property type="project" value="UniProtKB-KW"/>
</dbReference>
<keyword evidence="4" id="KW-1185">Reference proteome</keyword>
<dbReference type="RefSeq" id="WP_229668919.1">
    <property type="nucleotide sequence ID" value="NZ_BMJB01000001.1"/>
</dbReference>
<sequence length="273" mass="29442">MALGADSMKQASINGVSLAWREAGNGLPVVFVHGHPFDHTMWDPQVTALSSKYRVIAPDLRGYGVSEVPESDTVTLETMAKDIRALLDYLHIDRAVVAGLSMGGQVAMAFADLYPERLAGLVLAATFAEGETPEGVAVRRAMAERFINEGSVLPGGEMLPRLLAPASLKRDPELAIKVFTMIAHAPSAGSAAALRGRALRKDYVEPLTHVTVPTLIAVGTEDKYVTRERAERMRAAIRGSRLEVFEGVGHMPNLEAAERFNSVLLEFLAGIKP</sequence>
<reference evidence="3" key="1">
    <citation type="journal article" date="2014" name="Int. J. Syst. Evol. Microbiol.">
        <title>Complete genome sequence of Corynebacterium casei LMG S-19264T (=DSM 44701T), isolated from a smear-ripened cheese.</title>
        <authorList>
            <consortium name="US DOE Joint Genome Institute (JGI-PGF)"/>
            <person name="Walter F."/>
            <person name="Albersmeier A."/>
            <person name="Kalinowski J."/>
            <person name="Ruckert C."/>
        </authorList>
    </citation>
    <scope>NUCLEOTIDE SEQUENCE</scope>
    <source>
        <strain evidence="3">CGMCC 1.15447</strain>
    </source>
</reference>
<reference evidence="3" key="2">
    <citation type="submission" date="2020-09" db="EMBL/GenBank/DDBJ databases">
        <authorList>
            <person name="Sun Q."/>
            <person name="Zhou Y."/>
        </authorList>
    </citation>
    <scope>NUCLEOTIDE SEQUENCE</scope>
    <source>
        <strain evidence="3">CGMCC 1.15447</strain>
    </source>
</reference>
<protein>
    <submittedName>
        <fullName evidence="3">Alpha/beta hydrolase</fullName>
    </submittedName>
</protein>
<keyword evidence="1 3" id="KW-0378">Hydrolase</keyword>
<proteinExistence type="predicted"/>
<dbReference type="PANTHER" id="PTHR43798">
    <property type="entry name" value="MONOACYLGLYCEROL LIPASE"/>
    <property type="match status" value="1"/>
</dbReference>
<accession>A0A916RUP6</accession>
<dbReference type="InterPro" id="IPR050266">
    <property type="entry name" value="AB_hydrolase_sf"/>
</dbReference>
<dbReference type="InterPro" id="IPR000073">
    <property type="entry name" value="AB_hydrolase_1"/>
</dbReference>
<dbReference type="AlphaFoldDB" id="A0A916RUP6"/>
<dbReference type="PANTHER" id="PTHR43798:SF31">
    <property type="entry name" value="AB HYDROLASE SUPERFAMILY PROTEIN YCLE"/>
    <property type="match status" value="1"/>
</dbReference>
<dbReference type="InterPro" id="IPR029058">
    <property type="entry name" value="AB_hydrolase_fold"/>
</dbReference>
<dbReference type="Proteomes" id="UP000648801">
    <property type="component" value="Unassembled WGS sequence"/>
</dbReference>
<feature type="domain" description="AB hydrolase-1" evidence="2">
    <location>
        <begin position="28"/>
        <end position="256"/>
    </location>
</feature>
<dbReference type="Gene3D" id="3.40.50.1820">
    <property type="entry name" value="alpha/beta hydrolase"/>
    <property type="match status" value="1"/>
</dbReference>
<name>A0A916RUP6_9BACT</name>
<evidence type="ECO:0000256" key="1">
    <source>
        <dbReference type="ARBA" id="ARBA00022801"/>
    </source>
</evidence>
<organism evidence="3 4">
    <name type="scientific">Edaphobacter acidisoli</name>
    <dbReference type="NCBI Taxonomy" id="2040573"/>
    <lineage>
        <taxon>Bacteria</taxon>
        <taxon>Pseudomonadati</taxon>
        <taxon>Acidobacteriota</taxon>
        <taxon>Terriglobia</taxon>
        <taxon>Terriglobales</taxon>
        <taxon>Acidobacteriaceae</taxon>
        <taxon>Edaphobacter</taxon>
    </lineage>
</organism>